<feature type="signal peptide" evidence="1">
    <location>
        <begin position="1"/>
        <end position="20"/>
    </location>
</feature>
<keyword evidence="4" id="KW-1185">Reference proteome</keyword>
<dbReference type="EMBL" id="CP041345">
    <property type="protein sequence ID" value="QKG80921.1"/>
    <property type="molecule type" value="Genomic_DNA"/>
</dbReference>
<evidence type="ECO:0000259" key="2">
    <source>
        <dbReference type="Pfam" id="PF00188"/>
    </source>
</evidence>
<feature type="domain" description="SCP" evidence="2">
    <location>
        <begin position="165"/>
        <end position="278"/>
    </location>
</feature>
<dbReference type="Gene3D" id="3.40.33.10">
    <property type="entry name" value="CAP"/>
    <property type="match status" value="2"/>
</dbReference>
<dbReference type="RefSeq" id="WP_173076155.1">
    <property type="nucleotide sequence ID" value="NZ_CP041345.1"/>
</dbReference>
<accession>A0A7D4BT53</accession>
<dbReference type="SUPFAM" id="SSF55797">
    <property type="entry name" value="PR-1-like"/>
    <property type="match status" value="2"/>
</dbReference>
<dbReference type="PANTHER" id="PTHR31157">
    <property type="entry name" value="SCP DOMAIN-CONTAINING PROTEIN"/>
    <property type="match status" value="1"/>
</dbReference>
<feature type="domain" description="SCP" evidence="2">
    <location>
        <begin position="33"/>
        <end position="146"/>
    </location>
</feature>
<evidence type="ECO:0000313" key="4">
    <source>
        <dbReference type="Proteomes" id="UP000500961"/>
    </source>
</evidence>
<evidence type="ECO:0000313" key="3">
    <source>
        <dbReference type="EMBL" id="QKG80921.1"/>
    </source>
</evidence>
<dbReference type="InterPro" id="IPR035940">
    <property type="entry name" value="CAP_sf"/>
</dbReference>
<proteinExistence type="predicted"/>
<dbReference type="PANTHER" id="PTHR31157:SF30">
    <property type="entry name" value="SCP DOMAIN-CONTAINING PROTEIN"/>
    <property type="match status" value="1"/>
</dbReference>
<feature type="chain" id="PRO_5029818807" evidence="1">
    <location>
        <begin position="21"/>
        <end position="281"/>
    </location>
</feature>
<protein>
    <submittedName>
        <fullName evidence="3">CAP domain-containing protein</fullName>
    </submittedName>
</protein>
<organism evidence="3 4">
    <name type="scientific">Tenuifilum thalassicum</name>
    <dbReference type="NCBI Taxonomy" id="2590900"/>
    <lineage>
        <taxon>Bacteria</taxon>
        <taxon>Pseudomonadati</taxon>
        <taxon>Bacteroidota</taxon>
        <taxon>Bacteroidia</taxon>
        <taxon>Bacteroidales</taxon>
        <taxon>Tenuifilaceae</taxon>
        <taxon>Tenuifilum</taxon>
    </lineage>
</organism>
<dbReference type="InterPro" id="IPR014044">
    <property type="entry name" value="CAP_dom"/>
</dbReference>
<dbReference type="AlphaFoldDB" id="A0A7D4BT53"/>
<dbReference type="Pfam" id="PF00188">
    <property type="entry name" value="CAP"/>
    <property type="match status" value="2"/>
</dbReference>
<sequence length="281" mass="31514">MKRISVFILFLGILSFVAKAQPTEILNTEKEILRQINEHRKSIGKQELISNDYIKREALTHSQNMAKGKITFSHKGFNERFTRLSGFLDISSGAENIANGPLNATHIVSGWLASPPHRKNIEDDFNLTGIGIARAPNGSYFFTQIFAKSAEKPKVVPAEYEAEVLRLINEHRKMLGLHELQNDATIHSEALKYSKAMAAGKVPIGPPGFNDPIKSLLHRYNASQMVELIGYDYQSPKELFDAWMNSTHQRDIIEGNFNLTGIGVYQSANGKVFVTQVFLLK</sequence>
<reference evidence="3 4" key="1">
    <citation type="submission" date="2019-07" db="EMBL/GenBank/DDBJ databases">
        <title>Thalassofilum flectens gen. nov., sp. nov., a novel moderate thermophilic anaerobe from a shallow sea hot spring in Kunashir Island (Russia), representing a new family in the order Bacteroidales, and proposal of Thalassofilacea fam. nov.</title>
        <authorList>
            <person name="Kochetkova T.V."/>
            <person name="Podosokorskaya O.A."/>
            <person name="Novikov A."/>
            <person name="Elcheninov A.G."/>
            <person name="Toshchakov S.V."/>
            <person name="Kublanov I.V."/>
        </authorList>
    </citation>
    <scope>NUCLEOTIDE SEQUENCE [LARGE SCALE GENOMIC DNA]</scope>
    <source>
        <strain evidence="3 4">38-H</strain>
    </source>
</reference>
<dbReference type="Proteomes" id="UP000500961">
    <property type="component" value="Chromosome"/>
</dbReference>
<evidence type="ECO:0000256" key="1">
    <source>
        <dbReference type="SAM" id="SignalP"/>
    </source>
</evidence>
<dbReference type="CDD" id="cd05379">
    <property type="entry name" value="CAP_bacterial"/>
    <property type="match status" value="2"/>
</dbReference>
<gene>
    <name evidence="3" type="ORF">FHG85_11830</name>
</gene>
<name>A0A7D4BT53_9BACT</name>
<dbReference type="KEGG" id="ttz:FHG85_11830"/>
<keyword evidence="1" id="KW-0732">Signal</keyword>